<gene>
    <name evidence="2" type="ORF">SAMN05216474_1297</name>
</gene>
<organism evidence="2 3">
    <name type="scientific">Lishizhenia tianjinensis</name>
    <dbReference type="NCBI Taxonomy" id="477690"/>
    <lineage>
        <taxon>Bacteria</taxon>
        <taxon>Pseudomonadati</taxon>
        <taxon>Bacteroidota</taxon>
        <taxon>Flavobacteriia</taxon>
        <taxon>Flavobacteriales</taxon>
        <taxon>Crocinitomicaceae</taxon>
        <taxon>Lishizhenia</taxon>
    </lineage>
</organism>
<evidence type="ECO:0000313" key="2">
    <source>
        <dbReference type="EMBL" id="SFT55577.1"/>
    </source>
</evidence>
<evidence type="ECO:0000313" key="3">
    <source>
        <dbReference type="Proteomes" id="UP000236454"/>
    </source>
</evidence>
<dbReference type="EMBL" id="FPAS01000001">
    <property type="protein sequence ID" value="SFT55577.1"/>
    <property type="molecule type" value="Genomic_DNA"/>
</dbReference>
<reference evidence="2 3" key="1">
    <citation type="submission" date="2016-10" db="EMBL/GenBank/DDBJ databases">
        <authorList>
            <person name="de Groot N.N."/>
        </authorList>
    </citation>
    <scope>NUCLEOTIDE SEQUENCE [LARGE SCALE GENOMIC DNA]</scope>
    <source>
        <strain evidence="2 3">CGMCC 1.7005</strain>
    </source>
</reference>
<name>A0A1I6YYS0_9FLAO</name>
<dbReference type="STRING" id="477690.SAMN05216474_1297"/>
<sequence length="187" mass="21716">MKTAISLLAMCFLFTTYAQEEEEKKWHYGFEVGANYSNVIGRDKSNGPGYELGITTQRKIGEQLFFNPAISFGYSSARFQDNPILDYYLNFQPKLNYFLKEDANSVFFSFGPALQHRLSEVKIASDYTNRNNLSLNFGVGFLNKLQYFDLQTELRYSFGLTEKLNPPMLNPDYQIYYHSLGLYIQFL</sequence>
<dbReference type="RefSeq" id="WP_139230278.1">
    <property type="nucleotide sequence ID" value="NZ_FPAS01000001.1"/>
</dbReference>
<feature type="chain" id="PRO_5014647370" evidence="1">
    <location>
        <begin position="19"/>
        <end position="187"/>
    </location>
</feature>
<keyword evidence="1" id="KW-0732">Signal</keyword>
<protein>
    <submittedName>
        <fullName evidence="2">Outer membrane protein beta-barrel domain-containing protein</fullName>
    </submittedName>
</protein>
<keyword evidence="3" id="KW-1185">Reference proteome</keyword>
<accession>A0A1I6YYS0</accession>
<feature type="signal peptide" evidence="1">
    <location>
        <begin position="1"/>
        <end position="18"/>
    </location>
</feature>
<dbReference type="OrthoDB" id="947434at2"/>
<proteinExistence type="predicted"/>
<dbReference type="AlphaFoldDB" id="A0A1I6YYS0"/>
<dbReference type="Proteomes" id="UP000236454">
    <property type="component" value="Unassembled WGS sequence"/>
</dbReference>
<evidence type="ECO:0000256" key="1">
    <source>
        <dbReference type="SAM" id="SignalP"/>
    </source>
</evidence>